<evidence type="ECO:0000313" key="1">
    <source>
        <dbReference type="EMBL" id="GFH14285.1"/>
    </source>
</evidence>
<dbReference type="Proteomes" id="UP000485058">
    <property type="component" value="Unassembled WGS sequence"/>
</dbReference>
<sequence length="113" mass="12565">MAAVVTAAALRGCHGQPDAFCRWERVYTTARAPSSRPPVLLRPRIVAARGKWPLCHALPVRVRRNKIRQTIRKESKSLFFHCGWGHRVASRIAFTAQRSSRPGIALLAAAVAR</sequence>
<proteinExistence type="predicted"/>
<name>A0A699YYH3_HAELA</name>
<comment type="caution">
    <text evidence="1">The sequence shown here is derived from an EMBL/GenBank/DDBJ whole genome shotgun (WGS) entry which is preliminary data.</text>
</comment>
<reference evidence="1 2" key="1">
    <citation type="submission" date="2020-02" db="EMBL/GenBank/DDBJ databases">
        <title>Draft genome sequence of Haematococcus lacustris strain NIES-144.</title>
        <authorList>
            <person name="Morimoto D."/>
            <person name="Nakagawa S."/>
            <person name="Yoshida T."/>
            <person name="Sawayama S."/>
        </authorList>
    </citation>
    <scope>NUCLEOTIDE SEQUENCE [LARGE SCALE GENOMIC DNA]</scope>
    <source>
        <strain evidence="1 2">NIES-144</strain>
    </source>
</reference>
<organism evidence="1 2">
    <name type="scientific">Haematococcus lacustris</name>
    <name type="common">Green alga</name>
    <name type="synonym">Haematococcus pluvialis</name>
    <dbReference type="NCBI Taxonomy" id="44745"/>
    <lineage>
        <taxon>Eukaryota</taxon>
        <taxon>Viridiplantae</taxon>
        <taxon>Chlorophyta</taxon>
        <taxon>core chlorophytes</taxon>
        <taxon>Chlorophyceae</taxon>
        <taxon>CS clade</taxon>
        <taxon>Chlamydomonadales</taxon>
        <taxon>Haematococcaceae</taxon>
        <taxon>Haematococcus</taxon>
    </lineage>
</organism>
<protein>
    <submittedName>
        <fullName evidence="1">Uncharacterized protein</fullName>
    </submittedName>
</protein>
<dbReference type="AlphaFoldDB" id="A0A699YYH3"/>
<keyword evidence="2" id="KW-1185">Reference proteome</keyword>
<evidence type="ECO:0000313" key="2">
    <source>
        <dbReference type="Proteomes" id="UP000485058"/>
    </source>
</evidence>
<gene>
    <name evidence="1" type="ORF">HaLaN_10312</name>
</gene>
<dbReference type="EMBL" id="BLLF01000709">
    <property type="protein sequence ID" value="GFH14285.1"/>
    <property type="molecule type" value="Genomic_DNA"/>
</dbReference>
<accession>A0A699YYH3</accession>